<dbReference type="NCBIfam" id="TIGR01007">
    <property type="entry name" value="eps_fam"/>
    <property type="match status" value="1"/>
</dbReference>
<dbReference type="InterPro" id="IPR050445">
    <property type="entry name" value="Bact_polysacc_biosynth/exp"/>
</dbReference>
<evidence type="ECO:0000256" key="1">
    <source>
        <dbReference type="ARBA" id="ARBA00007316"/>
    </source>
</evidence>
<comment type="similarity">
    <text evidence="1">Belongs to the CpsD/CapB family.</text>
</comment>
<dbReference type="Pfam" id="PF13614">
    <property type="entry name" value="AAA_31"/>
    <property type="match status" value="1"/>
</dbReference>
<dbReference type="InterPro" id="IPR005702">
    <property type="entry name" value="Wzc-like_C"/>
</dbReference>
<keyword evidence="9" id="KW-0175">Coiled coil</keyword>
<organism evidence="14 15">
    <name type="scientific">Mangrovivirga halotolerans</name>
    <dbReference type="NCBI Taxonomy" id="2993936"/>
    <lineage>
        <taxon>Bacteria</taxon>
        <taxon>Pseudomonadati</taxon>
        <taxon>Bacteroidota</taxon>
        <taxon>Cytophagia</taxon>
        <taxon>Cytophagales</taxon>
        <taxon>Mangrovivirgaceae</taxon>
        <taxon>Mangrovivirga</taxon>
    </lineage>
</organism>
<feature type="transmembrane region" description="Helical" evidence="11">
    <location>
        <begin position="499"/>
        <end position="523"/>
    </location>
</feature>
<evidence type="ECO:0000256" key="5">
    <source>
        <dbReference type="ARBA" id="ARBA00022777"/>
    </source>
</evidence>
<evidence type="ECO:0000313" key="15">
    <source>
        <dbReference type="Proteomes" id="UP001209885"/>
    </source>
</evidence>
<dbReference type="EC" id="2.7.10.2" evidence="2"/>
<evidence type="ECO:0000259" key="13">
    <source>
        <dbReference type="Pfam" id="PF13807"/>
    </source>
</evidence>
<comment type="caution">
    <text evidence="14">The sequence shown here is derived from an EMBL/GenBank/DDBJ whole genome shotgun (WGS) entry which is preliminary data.</text>
</comment>
<evidence type="ECO:0000256" key="11">
    <source>
        <dbReference type="SAM" id="Phobius"/>
    </source>
</evidence>
<dbReference type="PANTHER" id="PTHR32309:SF13">
    <property type="entry name" value="FERRIC ENTEROBACTIN TRANSPORT PROTEIN FEPE"/>
    <property type="match status" value="1"/>
</dbReference>
<evidence type="ECO:0000256" key="7">
    <source>
        <dbReference type="ARBA" id="ARBA00023137"/>
    </source>
</evidence>
<dbReference type="PANTHER" id="PTHR32309">
    <property type="entry name" value="TYROSINE-PROTEIN KINASE"/>
    <property type="match status" value="1"/>
</dbReference>
<dbReference type="InterPro" id="IPR027417">
    <property type="entry name" value="P-loop_NTPase"/>
</dbReference>
<evidence type="ECO:0000256" key="10">
    <source>
        <dbReference type="SAM" id="MobiDB-lite"/>
    </source>
</evidence>
<dbReference type="SUPFAM" id="SSF52540">
    <property type="entry name" value="P-loop containing nucleoside triphosphate hydrolases"/>
    <property type="match status" value="1"/>
</dbReference>
<evidence type="ECO:0000259" key="12">
    <source>
        <dbReference type="Pfam" id="PF13614"/>
    </source>
</evidence>
<evidence type="ECO:0000256" key="3">
    <source>
        <dbReference type="ARBA" id="ARBA00022679"/>
    </source>
</evidence>
<dbReference type="CDD" id="cd05387">
    <property type="entry name" value="BY-kinase"/>
    <property type="match status" value="1"/>
</dbReference>
<keyword evidence="4" id="KW-0547">Nucleotide-binding</keyword>
<evidence type="ECO:0000256" key="4">
    <source>
        <dbReference type="ARBA" id="ARBA00022741"/>
    </source>
</evidence>
<keyword evidence="6" id="KW-0067">ATP-binding</keyword>
<evidence type="ECO:0000256" key="6">
    <source>
        <dbReference type="ARBA" id="ARBA00022840"/>
    </source>
</evidence>
<keyword evidence="5" id="KW-0418">Kinase</keyword>
<feature type="transmembrane region" description="Helical" evidence="11">
    <location>
        <begin position="37"/>
        <end position="57"/>
    </location>
</feature>
<keyword evidence="3 14" id="KW-0808">Transferase</keyword>
<dbReference type="EMBL" id="JAPFQN010000003">
    <property type="protein sequence ID" value="MCX2743120.1"/>
    <property type="molecule type" value="Genomic_DNA"/>
</dbReference>
<keyword evidence="11" id="KW-0812">Transmembrane</keyword>
<protein>
    <recommendedName>
        <fullName evidence="2">non-specific protein-tyrosine kinase</fullName>
        <ecNumber evidence="2">2.7.10.2</ecNumber>
    </recommendedName>
</protein>
<feature type="domain" description="Tyrosine-protein kinase G-rich" evidence="13">
    <location>
        <begin position="453"/>
        <end position="520"/>
    </location>
</feature>
<dbReference type="Pfam" id="PF13807">
    <property type="entry name" value="GNVR"/>
    <property type="match status" value="1"/>
</dbReference>
<keyword evidence="7" id="KW-0829">Tyrosine-protein kinase</keyword>
<proteinExistence type="inferred from homology"/>
<gene>
    <name evidence="14" type="ORF">OO013_04550</name>
</gene>
<comment type="catalytic activity">
    <reaction evidence="8">
        <text>L-tyrosyl-[protein] + ATP = O-phospho-L-tyrosyl-[protein] + ADP + H(+)</text>
        <dbReference type="Rhea" id="RHEA:10596"/>
        <dbReference type="Rhea" id="RHEA-COMP:10136"/>
        <dbReference type="Rhea" id="RHEA-COMP:20101"/>
        <dbReference type="ChEBI" id="CHEBI:15378"/>
        <dbReference type="ChEBI" id="CHEBI:30616"/>
        <dbReference type="ChEBI" id="CHEBI:46858"/>
        <dbReference type="ChEBI" id="CHEBI:61978"/>
        <dbReference type="ChEBI" id="CHEBI:456216"/>
        <dbReference type="EC" id="2.7.10.2"/>
    </reaction>
</comment>
<evidence type="ECO:0000256" key="9">
    <source>
        <dbReference type="SAM" id="Coils"/>
    </source>
</evidence>
<dbReference type="InterPro" id="IPR025669">
    <property type="entry name" value="AAA_dom"/>
</dbReference>
<keyword evidence="15" id="KW-1185">Reference proteome</keyword>
<dbReference type="Proteomes" id="UP001209885">
    <property type="component" value="Unassembled WGS sequence"/>
</dbReference>
<dbReference type="InterPro" id="IPR032807">
    <property type="entry name" value="GNVR"/>
</dbReference>
<name>A0ABT3RMS4_9BACT</name>
<evidence type="ECO:0000313" key="14">
    <source>
        <dbReference type="EMBL" id="MCX2743120.1"/>
    </source>
</evidence>
<reference evidence="14 15" key="1">
    <citation type="submission" date="2022-11" db="EMBL/GenBank/DDBJ databases">
        <title>The characterization of three novel Bacteroidetes species and genomic analysis of their roles in tidal elemental geochemical cycles.</title>
        <authorList>
            <person name="Ma K."/>
        </authorList>
    </citation>
    <scope>NUCLEOTIDE SEQUENCE [LARGE SCALE GENOMIC DNA]</scope>
    <source>
        <strain evidence="14 15">M17</strain>
    </source>
</reference>
<dbReference type="RefSeq" id="WP_266055491.1">
    <property type="nucleotide sequence ID" value="NZ_JAPFQN010000003.1"/>
</dbReference>
<feature type="coiled-coil region" evidence="9">
    <location>
        <begin position="324"/>
        <end position="424"/>
    </location>
</feature>
<feature type="region of interest" description="Disordered" evidence="10">
    <location>
        <begin position="1"/>
        <end position="20"/>
    </location>
</feature>
<sequence length="800" mass="91441">MRDKNYDIGVRSSGMSEEGNSRGVDWEKLLSISRKSIPFLILIFALTISAAIFYVRYIPPLFESSSELKLDVKEETSVLTFGVDPQKNNMNALSGEMELLRSKVFFSRLVDSLDLDVTIRTTFGNFKNEERYRNKPFRVEYQVKSTDLYNRLFNVHISSTDKYTLTYDLGEVTQRFEGKFGKPLVVNGGVITLFLTEHYSKGEGFDDYSFKINNKESQINFIQQNLKVEAQSLAANTIKITFTDNDKYKAYDVVNTVDSLYLEYSREQKMQANKQKIAFLEEQMGNTAQTLENYENYFESFTIENQTVDLQKDMAQTIQFLNQLDSQKRSLKIYQIKIDKVQAQLKNDEQLEFGSLTLENFPNSISELIKEINVLETERLQLLEKYNENTYAVKKLNNELKIYKQELNDQLAYLEKNISDELSRISQQKSELGGDFKSMPSKGTEYNKSRRFYELQEEIYLTLAQNKMEFEIAQAGTIPEFTILSSATLPGSPIRPNPMLAYGIAIVSGLFLSLVFVASRYLLHDKISSQSELERLTSTPVLGVVPNYKKEKLETTRLIVKDSPKSMVSESLRSIRTNMEFLHQSSGSRVVTVSSTVSGEGKTFVSVNLGGIIAMSGFKVIVLDLDMRKPKVNLAFDEEFMTSGMSTLLIGKHDLDHTIRTTKQENLYYIPSGPTPPNPSELLMGDSFKEVIRKLRAEFDVVILDTPPVGIVSDGVMAMKLSDLSVYVVRADYSKRKFIKTLNRLKHINRFKNISVILNDLSLHSMNKGYGYNYGYGYYSEDEESGIKPRKLLRFLKKEG</sequence>
<keyword evidence="11" id="KW-1133">Transmembrane helix</keyword>
<accession>A0ABT3RMS4</accession>
<dbReference type="Gene3D" id="3.40.50.300">
    <property type="entry name" value="P-loop containing nucleotide triphosphate hydrolases"/>
    <property type="match status" value="1"/>
</dbReference>
<feature type="domain" description="AAA" evidence="12">
    <location>
        <begin position="589"/>
        <end position="748"/>
    </location>
</feature>
<evidence type="ECO:0000256" key="2">
    <source>
        <dbReference type="ARBA" id="ARBA00011903"/>
    </source>
</evidence>
<evidence type="ECO:0000256" key="8">
    <source>
        <dbReference type="ARBA" id="ARBA00051245"/>
    </source>
</evidence>
<keyword evidence="11" id="KW-0472">Membrane</keyword>
<dbReference type="GO" id="GO:0004715">
    <property type="term" value="F:non-membrane spanning protein tyrosine kinase activity"/>
    <property type="evidence" value="ECO:0007669"/>
    <property type="project" value="UniProtKB-EC"/>
</dbReference>